<evidence type="ECO:0000313" key="2">
    <source>
        <dbReference type="EMBL" id="BCP67268.1"/>
    </source>
</evidence>
<name>A0A7R7YJE3_THETH</name>
<geneLocation type="plasmid" evidence="2 3">
    <name>pHB5018b</name>
</geneLocation>
<dbReference type="SMART" id="SM00507">
    <property type="entry name" value="HNHc"/>
    <property type="match status" value="1"/>
</dbReference>
<proteinExistence type="predicted"/>
<dbReference type="InterPro" id="IPR003615">
    <property type="entry name" value="HNH_nuc"/>
</dbReference>
<protein>
    <recommendedName>
        <fullName evidence="1">HNH nuclease domain-containing protein</fullName>
    </recommendedName>
</protein>
<evidence type="ECO:0000259" key="1">
    <source>
        <dbReference type="SMART" id="SM00507"/>
    </source>
</evidence>
<gene>
    <name evidence="2" type="ORF">TthHB5018_b22020</name>
</gene>
<dbReference type="GO" id="GO:0003676">
    <property type="term" value="F:nucleic acid binding"/>
    <property type="evidence" value="ECO:0007669"/>
    <property type="project" value="InterPro"/>
</dbReference>
<dbReference type="EMBL" id="AP024271">
    <property type="protein sequence ID" value="BCP67268.1"/>
    <property type="molecule type" value="Genomic_DNA"/>
</dbReference>
<dbReference type="GO" id="GO:0008270">
    <property type="term" value="F:zinc ion binding"/>
    <property type="evidence" value="ECO:0007669"/>
    <property type="project" value="InterPro"/>
</dbReference>
<reference evidence="3" key="1">
    <citation type="submission" date="2021-01" db="EMBL/GenBank/DDBJ databases">
        <title>Complete Genome Sequence of Thermus thermophilus Strain HB5018, Isolated from Mine Onsen Hot Spring.</title>
        <authorList>
            <person name="Miyazaki K."/>
            <person name="Moriya T."/>
            <person name="Nemoto N."/>
            <person name="Oshima T."/>
            <person name="Yura K."/>
            <person name="Bessho Y."/>
        </authorList>
    </citation>
    <scope>NUCLEOTIDE SEQUENCE [LARGE SCALE GENOMIC DNA]</scope>
    <source>
        <strain evidence="3">HB5018</strain>
        <plasmid evidence="3">pHB5018b</plasmid>
    </source>
</reference>
<dbReference type="InterPro" id="IPR002711">
    <property type="entry name" value="HNH"/>
</dbReference>
<dbReference type="Gene3D" id="1.10.30.50">
    <property type="match status" value="1"/>
</dbReference>
<keyword evidence="2" id="KW-0614">Plasmid</keyword>
<dbReference type="Pfam" id="PF01844">
    <property type="entry name" value="HNH"/>
    <property type="match status" value="1"/>
</dbReference>
<dbReference type="Proteomes" id="UP000596099">
    <property type="component" value="Plasmid pHB5018b"/>
</dbReference>
<dbReference type="GO" id="GO:0004519">
    <property type="term" value="F:endonuclease activity"/>
    <property type="evidence" value="ECO:0007669"/>
    <property type="project" value="InterPro"/>
</dbReference>
<sequence>MYLFFREKEQGAYVFLGEFRYASHFWCWGPDKNGLLRKALIFLLEPQEGAVREGVKASLDPDTALYLEQGHLQEISRVKELKVSRYIRSLSVARETLRRAGGICELCKQPAPFSDINGEPFLEVHHIIPLSEGGADDVNNTAALCPNCHRAVHYSEDAPLLREKLRLLRKISGSSTNYP</sequence>
<feature type="domain" description="HNH nuclease" evidence="1">
    <location>
        <begin position="91"/>
        <end position="150"/>
    </location>
</feature>
<dbReference type="CDD" id="cd00085">
    <property type="entry name" value="HNHc"/>
    <property type="match status" value="1"/>
</dbReference>
<accession>A0A7R7YJE3</accession>
<evidence type="ECO:0000313" key="3">
    <source>
        <dbReference type="Proteomes" id="UP000596099"/>
    </source>
</evidence>
<dbReference type="AlphaFoldDB" id="A0A7R7YJE3"/>
<organism evidence="2 3">
    <name type="scientific">Thermus thermophilus</name>
    <dbReference type="NCBI Taxonomy" id="274"/>
    <lineage>
        <taxon>Bacteria</taxon>
        <taxon>Thermotogati</taxon>
        <taxon>Deinococcota</taxon>
        <taxon>Deinococci</taxon>
        <taxon>Thermales</taxon>
        <taxon>Thermaceae</taxon>
        <taxon>Thermus</taxon>
    </lineage>
</organism>